<accession>A0A7M1WCC8</accession>
<feature type="transmembrane region" description="Helical" evidence="1">
    <location>
        <begin position="250"/>
        <end position="270"/>
    </location>
</feature>
<feature type="transmembrane region" description="Helical" evidence="1">
    <location>
        <begin position="216"/>
        <end position="238"/>
    </location>
</feature>
<dbReference type="EMBL" id="MT898272">
    <property type="protein sequence ID" value="QOS24591.1"/>
    <property type="molecule type" value="Genomic_DNA"/>
</dbReference>
<feature type="transmembrane region" description="Helical" evidence="1">
    <location>
        <begin position="359"/>
        <end position="389"/>
    </location>
</feature>
<name>A0A7M1WCC8_VIBPH</name>
<organism evidence="2">
    <name type="scientific">Vibrio parahaemolyticus</name>
    <dbReference type="NCBI Taxonomy" id="670"/>
    <lineage>
        <taxon>Bacteria</taxon>
        <taxon>Pseudomonadati</taxon>
        <taxon>Pseudomonadota</taxon>
        <taxon>Gammaproteobacteria</taxon>
        <taxon>Vibrionales</taxon>
        <taxon>Vibrionaceae</taxon>
        <taxon>Vibrio</taxon>
    </lineage>
</organism>
<keyword evidence="1" id="KW-0812">Transmembrane</keyword>
<keyword evidence="1" id="KW-0472">Membrane</keyword>
<dbReference type="AlphaFoldDB" id="A0A7M1WCC8"/>
<reference evidence="2" key="1">
    <citation type="submission" date="2020-08" db="EMBL/GenBank/DDBJ databases">
        <title>Genetic structure, function and evolution of capsule biosynthesis loci in Vibrio parahaemolyticus.</title>
        <authorList>
            <person name="Li L."/>
            <person name="Bian S."/>
        </authorList>
    </citation>
    <scope>NUCLEOTIDE SEQUENCE</scope>
    <source>
        <strain evidence="2">VP51</strain>
    </source>
</reference>
<gene>
    <name evidence="2" type="ORF">VP51_00034</name>
</gene>
<evidence type="ECO:0000313" key="2">
    <source>
        <dbReference type="EMBL" id="QOS24591.1"/>
    </source>
</evidence>
<feature type="transmembrane region" description="Helical" evidence="1">
    <location>
        <begin position="128"/>
        <end position="148"/>
    </location>
</feature>
<feature type="transmembrane region" description="Helical" evidence="1">
    <location>
        <begin position="12"/>
        <end position="34"/>
    </location>
</feature>
<evidence type="ECO:0008006" key="3">
    <source>
        <dbReference type="Google" id="ProtNLM"/>
    </source>
</evidence>
<feature type="transmembrane region" description="Helical" evidence="1">
    <location>
        <begin position="334"/>
        <end position="353"/>
    </location>
</feature>
<feature type="transmembrane region" description="Helical" evidence="1">
    <location>
        <begin position="160"/>
        <end position="182"/>
    </location>
</feature>
<keyword evidence="1" id="KW-1133">Transmembrane helix</keyword>
<proteinExistence type="predicted"/>
<sequence length="402" mass="47194">MYGKINAKNVLGTYAWVIIFYVYFVFSMSPWFVWSTAGKIIYYLLSMSIFSLSILWFIEKRVVFKNDFLVFFLLTLLVVWTFIPIRDNDAFKITLILQLSTICILLQSDNVRNKVIDLFYTSYSKMNVLFVFLWFVYFVGVPFPDIVIDNGDRDNGNFYYQLYYGVVYLNSQVINVGSLVFFRNHGFFEEPGHLGVFNLLFLSVYRKKSRDSLYKVCIFSTIITFSIPALIGVFILLFSNKGVNLKFKMLLFLVIAVLMIGSYDKLITIYDSTIGYKLDRGSNIQEILDSRTRDLNYLPKPDMYNTILGFGREVFVNNEVVVGDYRSILYKYGVIYYVLLIVILFFIGCRFGFNSYYFYFITVSIIIVMQRSWFLDTSAYIFFLCFFYLEAKKAYAEVENEV</sequence>
<evidence type="ECO:0000256" key="1">
    <source>
        <dbReference type="SAM" id="Phobius"/>
    </source>
</evidence>
<protein>
    <recommendedName>
        <fullName evidence="3">Polysaccharide polymerase</fullName>
    </recommendedName>
</protein>
<feature type="transmembrane region" description="Helical" evidence="1">
    <location>
        <begin position="68"/>
        <end position="85"/>
    </location>
</feature>
<feature type="transmembrane region" description="Helical" evidence="1">
    <location>
        <begin position="40"/>
        <end position="58"/>
    </location>
</feature>